<dbReference type="AlphaFoldDB" id="A0A3N1CNH3"/>
<sequence length="339" mass="36907">MRRSVLTALAVVVSVLSPIQASARAEDPPVTSASVTLAADAKDVATGTKVTLTGTLRGETAEGATVDLTGREVVIREVDRRDEELTAVTDAKGVFTKVVTPHTTTYWEAAFTLGAKEYTSRPVGVRVLDGTLLFDFAVAHDARRQVTASARFKLSTDPGPGGADSAVQLQFSPDGKEPWRTAQTLRPDHEGRLATSFRQSTPGWWRMYFPGTKNYAPATTKVIKAWRWSTSITGLKVTPRKLKVGKKITVTGVLKRFTAKSRKKTVPFAGRKVTVIFKCLKGAAWYTAVSGRTSKKGTFTLKPKTWCDANYQVVFDGSADTFRAYSKSVKIDTKGKPLL</sequence>
<reference evidence="2 3" key="1">
    <citation type="submission" date="2018-11" db="EMBL/GenBank/DDBJ databases">
        <title>Sequencing the genomes of 1000 actinobacteria strains.</title>
        <authorList>
            <person name="Klenk H.-P."/>
        </authorList>
    </citation>
    <scope>NUCLEOTIDE SEQUENCE [LARGE SCALE GENOMIC DNA]</scope>
    <source>
        <strain evidence="2 3">DSM 44254</strain>
    </source>
</reference>
<feature type="chain" id="PRO_5018274347" description="Carboxypeptidase regulatory-like domain-containing protein" evidence="1">
    <location>
        <begin position="24"/>
        <end position="339"/>
    </location>
</feature>
<feature type="signal peptide" evidence="1">
    <location>
        <begin position="1"/>
        <end position="23"/>
    </location>
</feature>
<evidence type="ECO:0008006" key="4">
    <source>
        <dbReference type="Google" id="ProtNLM"/>
    </source>
</evidence>
<comment type="caution">
    <text evidence="2">The sequence shown here is derived from an EMBL/GenBank/DDBJ whole genome shotgun (WGS) entry which is preliminary data.</text>
</comment>
<evidence type="ECO:0000256" key="1">
    <source>
        <dbReference type="SAM" id="SignalP"/>
    </source>
</evidence>
<dbReference type="Proteomes" id="UP000272400">
    <property type="component" value="Unassembled WGS sequence"/>
</dbReference>
<name>A0A3N1CNH3_9ACTN</name>
<proteinExistence type="predicted"/>
<evidence type="ECO:0000313" key="2">
    <source>
        <dbReference type="EMBL" id="ROO82842.1"/>
    </source>
</evidence>
<organism evidence="2 3">
    <name type="scientific">Actinocorallia herbida</name>
    <dbReference type="NCBI Taxonomy" id="58109"/>
    <lineage>
        <taxon>Bacteria</taxon>
        <taxon>Bacillati</taxon>
        <taxon>Actinomycetota</taxon>
        <taxon>Actinomycetes</taxon>
        <taxon>Streptosporangiales</taxon>
        <taxon>Thermomonosporaceae</taxon>
        <taxon>Actinocorallia</taxon>
    </lineage>
</organism>
<protein>
    <recommendedName>
        <fullName evidence="4">Carboxypeptidase regulatory-like domain-containing protein</fullName>
    </recommendedName>
</protein>
<keyword evidence="3" id="KW-1185">Reference proteome</keyword>
<accession>A0A3N1CNH3</accession>
<dbReference type="EMBL" id="RJKE01000001">
    <property type="protein sequence ID" value="ROO82842.1"/>
    <property type="molecule type" value="Genomic_DNA"/>
</dbReference>
<evidence type="ECO:0000313" key="3">
    <source>
        <dbReference type="Proteomes" id="UP000272400"/>
    </source>
</evidence>
<keyword evidence="1" id="KW-0732">Signal</keyword>
<gene>
    <name evidence="2" type="ORF">EDD29_0327</name>
</gene>